<dbReference type="GO" id="GO:0005739">
    <property type="term" value="C:mitochondrion"/>
    <property type="evidence" value="ECO:0007669"/>
    <property type="project" value="TreeGrafter"/>
</dbReference>
<sequence length="236" mass="26362">MRMLALGIRTVPRVRVPLVQAASLSSDAPSKLRFDDILHDIHNFADAKKLPTANKLTALFRSVTSRQDFVEATKVLRIYETMFVDPKQQTAGEFIKAAITQDAEDLALKVFQQHRRIGMFVSTGSLNNLLLHLYKKRDHASALALFEELKLYKVKPNAETYSLVIRHLLSSDNIDQLLDVLAVAGAAKLIKANTLNHILIQLFNRGKLDEVSKVVEIAAKHDVPQNDITKSVLGSK</sequence>
<dbReference type="GO" id="GO:0006396">
    <property type="term" value="P:RNA processing"/>
    <property type="evidence" value="ECO:0007669"/>
    <property type="project" value="TreeGrafter"/>
</dbReference>
<dbReference type="InterPro" id="IPR002885">
    <property type="entry name" value="PPR_rpt"/>
</dbReference>
<dbReference type="PANTHER" id="PTHR47934">
    <property type="entry name" value="PENTATRICOPEPTIDE REPEAT-CONTAINING PROTEIN PET309, MITOCHONDRIAL"/>
    <property type="match status" value="1"/>
</dbReference>
<evidence type="ECO:0008006" key="2">
    <source>
        <dbReference type="Google" id="ProtNLM"/>
    </source>
</evidence>
<proteinExistence type="predicted"/>
<dbReference type="GeneID" id="20082591"/>
<dbReference type="InterPro" id="IPR011990">
    <property type="entry name" value="TPR-like_helical_dom_sf"/>
</dbReference>
<dbReference type="Gene3D" id="1.25.40.10">
    <property type="entry name" value="Tetratricopeptide repeat domain"/>
    <property type="match status" value="1"/>
</dbReference>
<dbReference type="Pfam" id="PF13041">
    <property type="entry name" value="PPR_2"/>
    <property type="match status" value="1"/>
</dbReference>
<dbReference type="RefSeq" id="XP_008868501.1">
    <property type="nucleotide sequence ID" value="XM_008870279.1"/>
</dbReference>
<dbReference type="AlphaFoldDB" id="A0A024UB39"/>
<dbReference type="InterPro" id="IPR051114">
    <property type="entry name" value="Mito_RNA_Proc_CCM1"/>
</dbReference>
<reference evidence="1" key="1">
    <citation type="submission" date="2013-12" db="EMBL/GenBank/DDBJ databases">
        <title>The Genome Sequence of Aphanomyces invadans NJM9701.</title>
        <authorList>
            <consortium name="The Broad Institute Genomics Platform"/>
            <person name="Russ C."/>
            <person name="Tyler B."/>
            <person name="van West P."/>
            <person name="Dieguez-Uribeondo J."/>
            <person name="Young S.K."/>
            <person name="Zeng Q."/>
            <person name="Gargeya S."/>
            <person name="Fitzgerald M."/>
            <person name="Abouelleil A."/>
            <person name="Alvarado L."/>
            <person name="Chapman S.B."/>
            <person name="Gainer-Dewar J."/>
            <person name="Goldberg J."/>
            <person name="Griggs A."/>
            <person name="Gujja S."/>
            <person name="Hansen M."/>
            <person name="Howarth C."/>
            <person name="Imamovic A."/>
            <person name="Ireland A."/>
            <person name="Larimer J."/>
            <person name="McCowan C."/>
            <person name="Murphy C."/>
            <person name="Pearson M."/>
            <person name="Poon T.W."/>
            <person name="Priest M."/>
            <person name="Roberts A."/>
            <person name="Saif S."/>
            <person name="Shea T."/>
            <person name="Sykes S."/>
            <person name="Wortman J."/>
            <person name="Nusbaum C."/>
            <person name="Birren B."/>
        </authorList>
    </citation>
    <scope>NUCLEOTIDE SEQUENCE [LARGE SCALE GENOMIC DNA]</scope>
    <source>
        <strain evidence="1">NJM9701</strain>
    </source>
</reference>
<organism evidence="1">
    <name type="scientific">Aphanomyces invadans</name>
    <dbReference type="NCBI Taxonomy" id="157072"/>
    <lineage>
        <taxon>Eukaryota</taxon>
        <taxon>Sar</taxon>
        <taxon>Stramenopiles</taxon>
        <taxon>Oomycota</taxon>
        <taxon>Saprolegniomycetes</taxon>
        <taxon>Saprolegniales</taxon>
        <taxon>Verrucalvaceae</taxon>
        <taxon>Aphanomyces</taxon>
    </lineage>
</organism>
<dbReference type="PANTHER" id="PTHR47934:SF6">
    <property type="entry name" value="MITOCHONDRIAL GROUP I INTRON SPLICING FACTOR CCM1-RELATED"/>
    <property type="match status" value="1"/>
</dbReference>
<dbReference type="GO" id="GO:0007005">
    <property type="term" value="P:mitochondrion organization"/>
    <property type="evidence" value="ECO:0007669"/>
    <property type="project" value="TreeGrafter"/>
</dbReference>
<evidence type="ECO:0000313" key="1">
    <source>
        <dbReference type="EMBL" id="ETW03117.1"/>
    </source>
</evidence>
<name>A0A024UB39_9STRA</name>
<dbReference type="eggNOG" id="ENOG502QPPF">
    <property type="taxonomic scope" value="Eukaryota"/>
</dbReference>
<accession>A0A024UB39</accession>
<dbReference type="OrthoDB" id="185373at2759"/>
<dbReference type="VEuPathDB" id="FungiDB:H310_05541"/>
<dbReference type="STRING" id="157072.A0A024UB39"/>
<dbReference type="GO" id="GO:0003729">
    <property type="term" value="F:mRNA binding"/>
    <property type="evidence" value="ECO:0007669"/>
    <property type="project" value="TreeGrafter"/>
</dbReference>
<gene>
    <name evidence="1" type="ORF">H310_05541</name>
</gene>
<dbReference type="EMBL" id="KI913960">
    <property type="protein sequence ID" value="ETW03117.1"/>
    <property type="molecule type" value="Genomic_DNA"/>
</dbReference>
<protein>
    <recommendedName>
        <fullName evidence="2">Pentacotripeptide-repeat region of PRORP domain-containing protein</fullName>
    </recommendedName>
</protein>